<name>A0A4R3Q3I4_RHISU</name>
<reference evidence="1 2" key="1">
    <citation type="submission" date="2019-03" db="EMBL/GenBank/DDBJ databases">
        <title>Genomic Encyclopedia of Type Strains, Phase IV (KMG-V): Genome sequencing to study the core and pangenomes of soil and plant-associated prokaryotes.</title>
        <authorList>
            <person name="Whitman W."/>
        </authorList>
    </citation>
    <scope>NUCLEOTIDE SEQUENCE [LARGE SCALE GENOMIC DNA]</scope>
    <source>
        <strain evidence="1 2">Hc14</strain>
    </source>
</reference>
<dbReference type="Proteomes" id="UP000294576">
    <property type="component" value="Unassembled WGS sequence"/>
</dbReference>
<sequence length="63" mass="7092">MSHVREWSRIEAERRIPEVLDGAKAGNLQMIRDVDGSFEVRFIALSEREPAGKLLARGGPDEE</sequence>
<dbReference type="RefSeq" id="WP_132565295.1">
    <property type="nucleotide sequence ID" value="NZ_SMBH01000011.1"/>
</dbReference>
<dbReference type="EMBL" id="SMBH01000011">
    <property type="protein sequence ID" value="TCU13732.1"/>
    <property type="molecule type" value="Genomic_DNA"/>
</dbReference>
<proteinExistence type="predicted"/>
<dbReference type="AlphaFoldDB" id="A0A4R3Q3I4"/>
<evidence type="ECO:0000313" key="1">
    <source>
        <dbReference type="EMBL" id="TCU13732.1"/>
    </source>
</evidence>
<gene>
    <name evidence="1" type="ORF">EV132_111165</name>
</gene>
<evidence type="ECO:0000313" key="2">
    <source>
        <dbReference type="Proteomes" id="UP000294576"/>
    </source>
</evidence>
<organism evidence="1 2">
    <name type="scientific">Rhizobium sullae</name>
    <name type="common">Rhizobium hedysari</name>
    <dbReference type="NCBI Taxonomy" id="50338"/>
    <lineage>
        <taxon>Bacteria</taxon>
        <taxon>Pseudomonadati</taxon>
        <taxon>Pseudomonadota</taxon>
        <taxon>Alphaproteobacteria</taxon>
        <taxon>Hyphomicrobiales</taxon>
        <taxon>Rhizobiaceae</taxon>
        <taxon>Rhizobium/Agrobacterium group</taxon>
        <taxon>Rhizobium</taxon>
    </lineage>
</organism>
<comment type="caution">
    <text evidence="1">The sequence shown here is derived from an EMBL/GenBank/DDBJ whole genome shotgun (WGS) entry which is preliminary data.</text>
</comment>
<accession>A0A4R3Q3I4</accession>
<protein>
    <submittedName>
        <fullName evidence="1">Uncharacterized protein</fullName>
    </submittedName>
</protein>